<dbReference type="GO" id="GO:0009251">
    <property type="term" value="P:glucan catabolic process"/>
    <property type="evidence" value="ECO:0007669"/>
    <property type="project" value="TreeGrafter"/>
</dbReference>
<dbReference type="InterPro" id="IPR036881">
    <property type="entry name" value="Glyco_hydro_3_C_sf"/>
</dbReference>
<dbReference type="Gene3D" id="3.40.50.1700">
    <property type="entry name" value="Glycoside hydrolase family 3 C-terminal domain"/>
    <property type="match status" value="1"/>
</dbReference>
<evidence type="ECO:0008006" key="10">
    <source>
        <dbReference type="Google" id="ProtNLM"/>
    </source>
</evidence>
<feature type="domain" description="Glycoside hydrolase family 3 C-terminal" evidence="7">
    <location>
        <begin position="461"/>
        <end position="672"/>
    </location>
</feature>
<feature type="domain" description="Glycoside hydrolase family 3 N-terminal" evidence="6">
    <location>
        <begin position="96"/>
        <end position="424"/>
    </location>
</feature>
<dbReference type="PANTHER" id="PTHR30620">
    <property type="entry name" value="PERIPLASMIC BETA-GLUCOSIDASE-RELATED"/>
    <property type="match status" value="1"/>
</dbReference>
<dbReference type="Gene3D" id="3.20.20.300">
    <property type="entry name" value="Glycoside hydrolase, family 3, N-terminal domain"/>
    <property type="match status" value="1"/>
</dbReference>
<accession>A0AAD2DPP1</accession>
<sequence>MCCGTKVCCFCLCIILVVIAIGMLFGFGVFKHGFHKLKDTVHDYDPTALLLVPEPPATTKPSEPQLEYFTKKMGCIYKDPNAPIESRIKDLLSRMTLKEKIGQMTQIERSVATLTAIKDRCIGSVLSGGGSKPFYKANSADWADMIDGFQNAALESRLGIPMIYGVDAVHGNNNVYGATIFPHNIGLGATRDADLVRRIGEVTSLEVRASGAQYAFAPCVAVSRDPRWGRCYESYSEDTEVVRKMTSLVTGLQGQPPEGHPKGYPFLAGRKNVIACAKHFVGDGGTDYGTNEGNTMTSYDDLERIHMAPYLDCISQGVCTIMASYSSWNGTKLHTHHFLLTKILKEKLGFKGFVISDWEALDRLCVPRGSNYRHCILSTVNAGIDMIMVPFRFELFLEEFMSLVELGEIPMTRIDDAVERILRVKFVAGIFEHPLSDRSLLEVVGCKPHRELARAAVRKSLVLLKNGKDQKIPFLPLDKNAKRILVAGTHADDLGYQCGGWTATWEGKSGRITDGTTILDAIKEVVGSKTEVIYELHPSPETFSGQGLSYAVVAVGEAPYVETGGDDPVLKIPLNGAELVSLVADQVPTLVILITGRPLVLEPWLLEKIDALVVAWLPGSEGHGITDVIFGDYGFLGRLPMTWFKSVDQLPLHIGKQNSYDPLFPFGFGLNYENKGDLN</sequence>
<dbReference type="SUPFAM" id="SSF51445">
    <property type="entry name" value="(Trans)glycosidases"/>
    <property type="match status" value="1"/>
</dbReference>
<evidence type="ECO:0000256" key="4">
    <source>
        <dbReference type="RuleBase" id="RU361161"/>
    </source>
</evidence>
<keyword evidence="5" id="KW-0812">Transmembrane</keyword>
<keyword evidence="9" id="KW-1185">Reference proteome</keyword>
<dbReference type="InterPro" id="IPR051915">
    <property type="entry name" value="Cellulose_Degrad_GH3"/>
</dbReference>
<organism evidence="8 9">
    <name type="scientific">Fraxinus pennsylvanica</name>
    <dbReference type="NCBI Taxonomy" id="56036"/>
    <lineage>
        <taxon>Eukaryota</taxon>
        <taxon>Viridiplantae</taxon>
        <taxon>Streptophyta</taxon>
        <taxon>Embryophyta</taxon>
        <taxon>Tracheophyta</taxon>
        <taxon>Spermatophyta</taxon>
        <taxon>Magnoliopsida</taxon>
        <taxon>eudicotyledons</taxon>
        <taxon>Gunneridae</taxon>
        <taxon>Pentapetalae</taxon>
        <taxon>asterids</taxon>
        <taxon>lamiids</taxon>
        <taxon>Lamiales</taxon>
        <taxon>Oleaceae</taxon>
        <taxon>Oleeae</taxon>
        <taxon>Fraxinus</taxon>
    </lineage>
</organism>
<dbReference type="InterPro" id="IPR017853">
    <property type="entry name" value="GH"/>
</dbReference>
<dbReference type="Proteomes" id="UP000834106">
    <property type="component" value="Chromosome 4"/>
</dbReference>
<dbReference type="InterPro" id="IPR036962">
    <property type="entry name" value="Glyco_hydro_3_N_sf"/>
</dbReference>
<feature type="transmembrane region" description="Helical" evidence="5">
    <location>
        <begin position="7"/>
        <end position="30"/>
    </location>
</feature>
<protein>
    <recommendedName>
        <fullName evidence="10">Beta-glucosidase</fullName>
    </recommendedName>
</protein>
<dbReference type="Pfam" id="PF01915">
    <property type="entry name" value="Glyco_hydro_3_C"/>
    <property type="match status" value="1"/>
</dbReference>
<dbReference type="PANTHER" id="PTHR30620:SF33">
    <property type="entry name" value="BETA-D-GLUCAN EXOHYDROLASE-LIKE PROTEIN-RELATED"/>
    <property type="match status" value="1"/>
</dbReference>
<keyword evidence="5" id="KW-0472">Membrane</keyword>
<proteinExistence type="inferred from homology"/>
<dbReference type="Pfam" id="PF00933">
    <property type="entry name" value="Glyco_hydro_3"/>
    <property type="match status" value="1"/>
</dbReference>
<dbReference type="FunFam" id="3.20.20.300:FF:000003">
    <property type="entry name" value="Beta-D-glucan exohydrolase isoenzyme ExoI"/>
    <property type="match status" value="1"/>
</dbReference>
<name>A0AAD2DPP1_9LAMI</name>
<dbReference type="SUPFAM" id="SSF52279">
    <property type="entry name" value="Beta-D-glucan exohydrolase, C-terminal domain"/>
    <property type="match status" value="1"/>
</dbReference>
<gene>
    <name evidence="8" type="ORF">FPE_LOCUS6561</name>
</gene>
<dbReference type="InterPro" id="IPR001764">
    <property type="entry name" value="Glyco_hydro_3_N"/>
</dbReference>
<keyword evidence="2 4" id="KW-0378">Hydrolase</keyword>
<dbReference type="GO" id="GO:0008422">
    <property type="term" value="F:beta-glucosidase activity"/>
    <property type="evidence" value="ECO:0007669"/>
    <property type="project" value="TreeGrafter"/>
</dbReference>
<evidence type="ECO:0000259" key="7">
    <source>
        <dbReference type="Pfam" id="PF01915"/>
    </source>
</evidence>
<evidence type="ECO:0000259" key="6">
    <source>
        <dbReference type="Pfam" id="PF00933"/>
    </source>
</evidence>
<keyword evidence="5" id="KW-1133">Transmembrane helix</keyword>
<evidence type="ECO:0000313" key="8">
    <source>
        <dbReference type="EMBL" id="CAI9759131.1"/>
    </source>
</evidence>
<dbReference type="AlphaFoldDB" id="A0AAD2DPP1"/>
<reference evidence="8" key="1">
    <citation type="submission" date="2023-05" db="EMBL/GenBank/DDBJ databases">
        <authorList>
            <person name="Huff M."/>
        </authorList>
    </citation>
    <scope>NUCLEOTIDE SEQUENCE</scope>
</reference>
<evidence type="ECO:0000256" key="3">
    <source>
        <dbReference type="ARBA" id="ARBA00023295"/>
    </source>
</evidence>
<evidence type="ECO:0000256" key="2">
    <source>
        <dbReference type="ARBA" id="ARBA00022801"/>
    </source>
</evidence>
<evidence type="ECO:0000256" key="5">
    <source>
        <dbReference type="SAM" id="Phobius"/>
    </source>
</evidence>
<dbReference type="EMBL" id="OU503039">
    <property type="protein sequence ID" value="CAI9759131.1"/>
    <property type="molecule type" value="Genomic_DNA"/>
</dbReference>
<comment type="similarity">
    <text evidence="1 4">Belongs to the glycosyl hydrolase 3 family.</text>
</comment>
<evidence type="ECO:0000256" key="1">
    <source>
        <dbReference type="ARBA" id="ARBA00005336"/>
    </source>
</evidence>
<evidence type="ECO:0000313" key="9">
    <source>
        <dbReference type="Proteomes" id="UP000834106"/>
    </source>
</evidence>
<dbReference type="InterPro" id="IPR019800">
    <property type="entry name" value="Glyco_hydro_3_AS"/>
</dbReference>
<dbReference type="PROSITE" id="PS00775">
    <property type="entry name" value="GLYCOSYL_HYDROL_F3"/>
    <property type="match status" value="1"/>
</dbReference>
<dbReference type="PRINTS" id="PR00133">
    <property type="entry name" value="GLHYDRLASE3"/>
</dbReference>
<keyword evidence="3 4" id="KW-0326">Glycosidase</keyword>
<dbReference type="FunFam" id="3.40.50.1700:FF:000002">
    <property type="entry name" value="Glycosyl hydrolase family protein"/>
    <property type="match status" value="1"/>
</dbReference>
<dbReference type="InterPro" id="IPR002772">
    <property type="entry name" value="Glyco_hydro_3_C"/>
</dbReference>